<comment type="caution">
    <text evidence="1">The sequence shown here is derived from an EMBL/GenBank/DDBJ whole genome shotgun (WGS) entry which is preliminary data.</text>
</comment>
<proteinExistence type="predicted"/>
<organism evidence="1">
    <name type="scientific">marine sediment metagenome</name>
    <dbReference type="NCBI Taxonomy" id="412755"/>
    <lineage>
        <taxon>unclassified sequences</taxon>
        <taxon>metagenomes</taxon>
        <taxon>ecological metagenomes</taxon>
    </lineage>
</organism>
<dbReference type="AlphaFoldDB" id="A0A0F9I4N6"/>
<dbReference type="EMBL" id="LAZR01013321">
    <property type="protein sequence ID" value="KKM22502.1"/>
    <property type="molecule type" value="Genomic_DNA"/>
</dbReference>
<gene>
    <name evidence="1" type="ORF">LCGC14_1624730</name>
</gene>
<accession>A0A0F9I4N6</accession>
<protein>
    <submittedName>
        <fullName evidence="1">Uncharacterized protein</fullName>
    </submittedName>
</protein>
<evidence type="ECO:0000313" key="1">
    <source>
        <dbReference type="EMBL" id="KKM22502.1"/>
    </source>
</evidence>
<reference evidence="1" key="1">
    <citation type="journal article" date="2015" name="Nature">
        <title>Complex archaea that bridge the gap between prokaryotes and eukaryotes.</title>
        <authorList>
            <person name="Spang A."/>
            <person name="Saw J.H."/>
            <person name="Jorgensen S.L."/>
            <person name="Zaremba-Niedzwiedzka K."/>
            <person name="Martijn J."/>
            <person name="Lind A.E."/>
            <person name="van Eijk R."/>
            <person name="Schleper C."/>
            <person name="Guy L."/>
            <person name="Ettema T.J."/>
        </authorList>
    </citation>
    <scope>NUCLEOTIDE SEQUENCE</scope>
</reference>
<sequence>MLQPDKFYQQVTATVERHGEKARKLWQVAAGYNPMVPPAAALGNLKSMVDVIRADFEDEARSLITDLEQLFKQ</sequence>
<name>A0A0F9I4N6_9ZZZZ</name>